<evidence type="ECO:0000313" key="8">
    <source>
        <dbReference type="EMBL" id="RKN42084.1"/>
    </source>
</evidence>
<dbReference type="EMBL" id="RBAK01000010">
    <property type="protein sequence ID" value="RKN42084.1"/>
    <property type="molecule type" value="Genomic_DNA"/>
</dbReference>
<proteinExistence type="inferred from homology"/>
<keyword evidence="4 6" id="KW-1133">Transmembrane helix</keyword>
<dbReference type="Pfam" id="PF02683">
    <property type="entry name" value="DsbD_TM"/>
    <property type="match status" value="1"/>
</dbReference>
<dbReference type="GO" id="GO:0016020">
    <property type="term" value="C:membrane"/>
    <property type="evidence" value="ECO:0007669"/>
    <property type="project" value="UniProtKB-SubCell"/>
</dbReference>
<evidence type="ECO:0000256" key="6">
    <source>
        <dbReference type="SAM" id="Phobius"/>
    </source>
</evidence>
<dbReference type="PANTHER" id="PTHR31272">
    <property type="entry name" value="CYTOCHROME C-TYPE BIOGENESIS PROTEIN HI_1454-RELATED"/>
    <property type="match status" value="1"/>
</dbReference>
<keyword evidence="3 6" id="KW-0812">Transmembrane</keyword>
<feature type="transmembrane region" description="Helical" evidence="6">
    <location>
        <begin position="214"/>
        <end position="237"/>
    </location>
</feature>
<name>A0A3A9Z2H8_9ACTN</name>
<organism evidence="8 9">
    <name type="scientific">Micromonospora endolithica</name>
    <dbReference type="NCBI Taxonomy" id="230091"/>
    <lineage>
        <taxon>Bacteria</taxon>
        <taxon>Bacillati</taxon>
        <taxon>Actinomycetota</taxon>
        <taxon>Actinomycetes</taxon>
        <taxon>Micromonosporales</taxon>
        <taxon>Micromonosporaceae</taxon>
        <taxon>Micromonospora</taxon>
    </lineage>
</organism>
<dbReference type="InterPro" id="IPR051790">
    <property type="entry name" value="Cytochrome_c-biogenesis_DsbD"/>
</dbReference>
<evidence type="ECO:0000256" key="3">
    <source>
        <dbReference type="ARBA" id="ARBA00022692"/>
    </source>
</evidence>
<dbReference type="RefSeq" id="WP_120730577.1">
    <property type="nucleotide sequence ID" value="NZ_RBAK01000010.1"/>
</dbReference>
<keyword evidence="9" id="KW-1185">Reference proteome</keyword>
<sequence>MGDKFGDVALSGSFPLAILVSLLAGLAGFLSPCVLPLVPGYVAYVTGLTGRELEQQHRGRVVAGSLLFISGFSLVFVTTLVMGAQIGRTLFNHQRTIEIIGGVLVAGLGIVYMGIIPQLQAEWRISKLPPMGVWAAPIVGVVFALSWTPCVGPTLGAVMQLAIVNGTEQRAALLATAYCAGIGIPFLLFAIFFRRLLGLFRLVRKYNGVVSKAGGLLLIAVGVALATGAWNSFTIWLRVTFSTFGVLV</sequence>
<feature type="transmembrane region" description="Helical" evidence="6">
    <location>
        <begin position="65"/>
        <end position="87"/>
    </location>
</feature>
<keyword evidence="5 6" id="KW-0472">Membrane</keyword>
<dbReference type="OrthoDB" id="9803065at2"/>
<comment type="similarity">
    <text evidence="2">Belongs to the DsbD family.</text>
</comment>
<dbReference type="InterPro" id="IPR003834">
    <property type="entry name" value="Cyt_c_assmbl_TM_dom"/>
</dbReference>
<evidence type="ECO:0000313" key="9">
    <source>
        <dbReference type="Proteomes" id="UP000281726"/>
    </source>
</evidence>
<feature type="domain" description="Cytochrome C biogenesis protein transmembrane" evidence="7">
    <location>
        <begin position="16"/>
        <end position="225"/>
    </location>
</feature>
<feature type="transmembrane region" description="Helical" evidence="6">
    <location>
        <begin position="16"/>
        <end position="44"/>
    </location>
</feature>
<dbReference type="AlphaFoldDB" id="A0A3A9Z2H8"/>
<comment type="subcellular location">
    <subcellularLocation>
        <location evidence="1">Membrane</location>
        <topology evidence="1">Multi-pass membrane protein</topology>
    </subcellularLocation>
</comment>
<comment type="caution">
    <text evidence="8">The sequence shown here is derived from an EMBL/GenBank/DDBJ whole genome shotgun (WGS) entry which is preliminary data.</text>
</comment>
<feature type="transmembrane region" description="Helical" evidence="6">
    <location>
        <begin position="131"/>
        <end position="159"/>
    </location>
</feature>
<evidence type="ECO:0000256" key="1">
    <source>
        <dbReference type="ARBA" id="ARBA00004141"/>
    </source>
</evidence>
<evidence type="ECO:0000259" key="7">
    <source>
        <dbReference type="Pfam" id="PF02683"/>
    </source>
</evidence>
<dbReference type="PANTHER" id="PTHR31272:SF4">
    <property type="entry name" value="CYTOCHROME C-TYPE BIOGENESIS PROTEIN HI_1454-RELATED"/>
    <property type="match status" value="1"/>
</dbReference>
<evidence type="ECO:0000256" key="5">
    <source>
        <dbReference type="ARBA" id="ARBA00023136"/>
    </source>
</evidence>
<gene>
    <name evidence="8" type="ORF">D7223_23370</name>
</gene>
<reference evidence="8 9" key="1">
    <citation type="journal article" date="2004" name="Syst. Appl. Microbiol.">
        <title>Cryptoendolithic actinomycetes from antarctic sandstone rock samples: Micromonospora endolithica sp. nov. and two isolates related to Micromonospora coerulea Jensen 1932.</title>
        <authorList>
            <person name="Hirsch P."/>
            <person name="Mevs U."/>
            <person name="Kroppenstedt R.M."/>
            <person name="Schumann P."/>
            <person name="Stackebrandt E."/>
        </authorList>
    </citation>
    <scope>NUCLEOTIDE SEQUENCE [LARGE SCALE GENOMIC DNA]</scope>
    <source>
        <strain evidence="8 9">JCM 12677</strain>
    </source>
</reference>
<dbReference type="GO" id="GO:0017004">
    <property type="term" value="P:cytochrome complex assembly"/>
    <property type="evidence" value="ECO:0007669"/>
    <property type="project" value="InterPro"/>
</dbReference>
<protein>
    <submittedName>
        <fullName evidence="8">Cytochrome c biogenesis protein CcdA</fullName>
    </submittedName>
</protein>
<evidence type="ECO:0000256" key="2">
    <source>
        <dbReference type="ARBA" id="ARBA00006143"/>
    </source>
</evidence>
<feature type="transmembrane region" description="Helical" evidence="6">
    <location>
        <begin position="99"/>
        <end position="119"/>
    </location>
</feature>
<feature type="transmembrane region" description="Helical" evidence="6">
    <location>
        <begin position="171"/>
        <end position="193"/>
    </location>
</feature>
<dbReference type="Proteomes" id="UP000281726">
    <property type="component" value="Unassembled WGS sequence"/>
</dbReference>
<accession>A0A3A9Z2H8</accession>
<evidence type="ECO:0000256" key="4">
    <source>
        <dbReference type="ARBA" id="ARBA00022989"/>
    </source>
</evidence>